<feature type="transmembrane region" description="Helical" evidence="1">
    <location>
        <begin position="268"/>
        <end position="289"/>
    </location>
</feature>
<sequence length="396" mass="43839">MVVTLSNTTTASRGGPRLRPWIVSARTGVFIGEVIALGYIMSFLTDIQDAFTPYFSVGKRSHYFLSIVSVALSMLLNASDGGLTFLNKVTGRGIILTAFVDLILGILGIGTAVGVFHDGGFIFREENDQSAPKYPSMSQRKAFAGMPLFVGIFHILASFGVCISRYLGRKTSNYEQINGDDDSKDAHSGYGEKNGEDAVPRTPLWFLVLATFGYVTFYVALINDPFGGQLRIRQLETILTTLGTILLNLIIVLWAYSNAKLTVRTVICLAFLDMIVGALATLTSTYFFFPYADKIDLVTGCWHHGESGLNLYVDPCSSYAVWKEVEMWTKHYRQTWWYIFIVFCVSVLVSWVVSLIAALFVRGKTGALIDESTTIYDVELTNRRLSNEASAGRAED</sequence>
<gene>
    <name evidence="2" type="ORF">QBC38DRAFT_549242</name>
</gene>
<feature type="transmembrane region" description="Helical" evidence="1">
    <location>
        <begin position="204"/>
        <end position="222"/>
    </location>
</feature>
<evidence type="ECO:0000313" key="2">
    <source>
        <dbReference type="EMBL" id="KAK4222458.1"/>
    </source>
</evidence>
<dbReference type="EMBL" id="MU865471">
    <property type="protein sequence ID" value="KAK4222458.1"/>
    <property type="molecule type" value="Genomic_DNA"/>
</dbReference>
<proteinExistence type="predicted"/>
<organism evidence="2 3">
    <name type="scientific">Podospora fimiseda</name>
    <dbReference type="NCBI Taxonomy" id="252190"/>
    <lineage>
        <taxon>Eukaryota</taxon>
        <taxon>Fungi</taxon>
        <taxon>Dikarya</taxon>
        <taxon>Ascomycota</taxon>
        <taxon>Pezizomycotina</taxon>
        <taxon>Sordariomycetes</taxon>
        <taxon>Sordariomycetidae</taxon>
        <taxon>Sordariales</taxon>
        <taxon>Podosporaceae</taxon>
        <taxon>Podospora</taxon>
    </lineage>
</organism>
<reference evidence="2" key="2">
    <citation type="submission" date="2023-05" db="EMBL/GenBank/DDBJ databases">
        <authorList>
            <consortium name="Lawrence Berkeley National Laboratory"/>
            <person name="Steindorff A."/>
            <person name="Hensen N."/>
            <person name="Bonometti L."/>
            <person name="Westerberg I."/>
            <person name="Brannstrom I.O."/>
            <person name="Guillou S."/>
            <person name="Cros-Aarteil S."/>
            <person name="Calhoun S."/>
            <person name="Haridas S."/>
            <person name="Kuo A."/>
            <person name="Mondo S."/>
            <person name="Pangilinan J."/>
            <person name="Riley R."/>
            <person name="Labutti K."/>
            <person name="Andreopoulos B."/>
            <person name="Lipzen A."/>
            <person name="Chen C."/>
            <person name="Yanf M."/>
            <person name="Daum C."/>
            <person name="Ng V."/>
            <person name="Clum A."/>
            <person name="Ohm R."/>
            <person name="Martin F."/>
            <person name="Silar P."/>
            <person name="Natvig D."/>
            <person name="Lalanne C."/>
            <person name="Gautier V."/>
            <person name="Ament-Velasquez S.L."/>
            <person name="Kruys A."/>
            <person name="Hutchinson M.I."/>
            <person name="Powell A.J."/>
            <person name="Barry K."/>
            <person name="Miller A.N."/>
            <person name="Grigoriev I.V."/>
            <person name="Debuchy R."/>
            <person name="Gladieux P."/>
            <person name="Thoren M.H."/>
            <person name="Johannesson H."/>
        </authorList>
    </citation>
    <scope>NUCLEOTIDE SEQUENCE</scope>
    <source>
        <strain evidence="2">CBS 990.96</strain>
    </source>
</reference>
<evidence type="ECO:0000256" key="1">
    <source>
        <dbReference type="SAM" id="Phobius"/>
    </source>
</evidence>
<protein>
    <submittedName>
        <fullName evidence="2">Uncharacterized protein</fullName>
    </submittedName>
</protein>
<feature type="transmembrane region" description="Helical" evidence="1">
    <location>
        <begin position="142"/>
        <end position="163"/>
    </location>
</feature>
<keyword evidence="3" id="KW-1185">Reference proteome</keyword>
<dbReference type="Proteomes" id="UP001301958">
    <property type="component" value="Unassembled WGS sequence"/>
</dbReference>
<name>A0AAN7BFN4_9PEZI</name>
<dbReference type="AlphaFoldDB" id="A0AAN7BFN4"/>
<accession>A0AAN7BFN4</accession>
<comment type="caution">
    <text evidence="2">The sequence shown here is derived from an EMBL/GenBank/DDBJ whole genome shotgun (WGS) entry which is preliminary data.</text>
</comment>
<keyword evidence="1" id="KW-0812">Transmembrane</keyword>
<feature type="transmembrane region" description="Helical" evidence="1">
    <location>
        <begin position="21"/>
        <end position="43"/>
    </location>
</feature>
<feature type="transmembrane region" description="Helical" evidence="1">
    <location>
        <begin position="63"/>
        <end position="86"/>
    </location>
</feature>
<feature type="transmembrane region" description="Helical" evidence="1">
    <location>
        <begin position="237"/>
        <end position="256"/>
    </location>
</feature>
<keyword evidence="1" id="KW-0472">Membrane</keyword>
<feature type="transmembrane region" description="Helical" evidence="1">
    <location>
        <begin position="336"/>
        <end position="361"/>
    </location>
</feature>
<evidence type="ECO:0000313" key="3">
    <source>
        <dbReference type="Proteomes" id="UP001301958"/>
    </source>
</evidence>
<feature type="transmembrane region" description="Helical" evidence="1">
    <location>
        <begin position="93"/>
        <end position="116"/>
    </location>
</feature>
<reference evidence="2" key="1">
    <citation type="journal article" date="2023" name="Mol. Phylogenet. Evol.">
        <title>Genome-scale phylogeny and comparative genomics of the fungal order Sordariales.</title>
        <authorList>
            <person name="Hensen N."/>
            <person name="Bonometti L."/>
            <person name="Westerberg I."/>
            <person name="Brannstrom I.O."/>
            <person name="Guillou S."/>
            <person name="Cros-Aarteil S."/>
            <person name="Calhoun S."/>
            <person name="Haridas S."/>
            <person name="Kuo A."/>
            <person name="Mondo S."/>
            <person name="Pangilinan J."/>
            <person name="Riley R."/>
            <person name="LaButti K."/>
            <person name="Andreopoulos B."/>
            <person name="Lipzen A."/>
            <person name="Chen C."/>
            <person name="Yan M."/>
            <person name="Daum C."/>
            <person name="Ng V."/>
            <person name="Clum A."/>
            <person name="Steindorff A."/>
            <person name="Ohm R.A."/>
            <person name="Martin F."/>
            <person name="Silar P."/>
            <person name="Natvig D.O."/>
            <person name="Lalanne C."/>
            <person name="Gautier V."/>
            <person name="Ament-Velasquez S.L."/>
            <person name="Kruys A."/>
            <person name="Hutchinson M.I."/>
            <person name="Powell A.J."/>
            <person name="Barry K."/>
            <person name="Miller A.N."/>
            <person name="Grigoriev I.V."/>
            <person name="Debuchy R."/>
            <person name="Gladieux P."/>
            <person name="Hiltunen Thoren M."/>
            <person name="Johannesson H."/>
        </authorList>
    </citation>
    <scope>NUCLEOTIDE SEQUENCE</scope>
    <source>
        <strain evidence="2">CBS 990.96</strain>
    </source>
</reference>
<keyword evidence="1" id="KW-1133">Transmembrane helix</keyword>